<dbReference type="CDD" id="cd24050">
    <property type="entry name" value="ASKHA_NBD_ANMK"/>
    <property type="match status" value="1"/>
</dbReference>
<proteinExistence type="inferred from homology"/>
<evidence type="ECO:0000256" key="1">
    <source>
        <dbReference type="HAMAP-Rule" id="MF_01270"/>
    </source>
</evidence>
<dbReference type="SUPFAM" id="SSF53067">
    <property type="entry name" value="Actin-like ATPase domain"/>
    <property type="match status" value="1"/>
</dbReference>
<comment type="pathway">
    <text evidence="1">Cell wall biogenesis; peptidoglycan recycling.</text>
</comment>
<evidence type="ECO:0000313" key="3">
    <source>
        <dbReference type="Proteomes" id="UP000245678"/>
    </source>
</evidence>
<dbReference type="GO" id="GO:0016301">
    <property type="term" value="F:kinase activity"/>
    <property type="evidence" value="ECO:0007669"/>
    <property type="project" value="UniProtKB-KW"/>
</dbReference>
<dbReference type="PANTHER" id="PTHR30605:SF0">
    <property type="entry name" value="ANHYDRO-N-ACETYLMURAMIC ACID KINASE"/>
    <property type="match status" value="1"/>
</dbReference>
<dbReference type="UniPathway" id="UPA00343"/>
<dbReference type="AlphaFoldDB" id="A0A316H271"/>
<reference evidence="2 3" key="1">
    <citation type="submission" date="2018-05" db="EMBL/GenBank/DDBJ databases">
        <title>Genomic Encyclopedia of Archaeal and Bacterial Type Strains, Phase II (KMG-II): from individual species to whole genera.</title>
        <authorList>
            <person name="Goeker M."/>
        </authorList>
    </citation>
    <scope>NUCLEOTIDE SEQUENCE [LARGE SCALE GENOMIC DNA]</scope>
    <source>
        <strain evidence="2 3">DSM 19975</strain>
    </source>
</reference>
<protein>
    <recommendedName>
        <fullName evidence="1">Anhydro-N-acetylmuramic acid kinase</fullName>
        <ecNumber evidence="1">2.7.1.170</ecNumber>
    </recommendedName>
    <alternativeName>
        <fullName evidence="1">AnhMurNAc kinase</fullName>
    </alternativeName>
</protein>
<comment type="similarity">
    <text evidence="1">Belongs to the anhydro-N-acetylmuramic acid kinase family.</text>
</comment>
<dbReference type="GO" id="GO:0006040">
    <property type="term" value="P:amino sugar metabolic process"/>
    <property type="evidence" value="ECO:0007669"/>
    <property type="project" value="InterPro"/>
</dbReference>
<keyword evidence="1" id="KW-0067">ATP-binding</keyword>
<organism evidence="2 3">
    <name type="scientific">Mucilaginibacter oryzae</name>
    <dbReference type="NCBI Taxonomy" id="468058"/>
    <lineage>
        <taxon>Bacteria</taxon>
        <taxon>Pseudomonadati</taxon>
        <taxon>Bacteroidota</taxon>
        <taxon>Sphingobacteriia</taxon>
        <taxon>Sphingobacteriales</taxon>
        <taxon>Sphingobacteriaceae</taxon>
        <taxon>Mucilaginibacter</taxon>
    </lineage>
</organism>
<dbReference type="GO" id="GO:0009254">
    <property type="term" value="P:peptidoglycan turnover"/>
    <property type="evidence" value="ECO:0007669"/>
    <property type="project" value="UniProtKB-UniRule"/>
</dbReference>
<accession>A0A316H271</accession>
<gene>
    <name evidence="1" type="primary">anmK</name>
    <name evidence="2" type="ORF">LX99_04080</name>
</gene>
<dbReference type="PANTHER" id="PTHR30605">
    <property type="entry name" value="ANHYDRO-N-ACETYLMURAMIC ACID KINASE"/>
    <property type="match status" value="1"/>
</dbReference>
<feature type="binding site" evidence="1">
    <location>
        <begin position="58"/>
        <end position="65"/>
    </location>
    <ligand>
        <name>ATP</name>
        <dbReference type="ChEBI" id="CHEBI:30616"/>
    </ligand>
</feature>
<dbReference type="GO" id="GO:0016773">
    <property type="term" value="F:phosphotransferase activity, alcohol group as acceptor"/>
    <property type="evidence" value="ECO:0007669"/>
    <property type="project" value="UniProtKB-UniRule"/>
</dbReference>
<dbReference type="HAMAP" id="MF_01270">
    <property type="entry name" value="AnhMurNAc_kinase"/>
    <property type="match status" value="1"/>
</dbReference>
<keyword evidence="1" id="KW-0808">Transferase</keyword>
<dbReference type="InterPro" id="IPR005338">
    <property type="entry name" value="Anhydro_N_Ac-Mur_kinase"/>
</dbReference>
<comment type="catalytic activity">
    <reaction evidence="1">
        <text>1,6-anhydro-N-acetyl-beta-muramate + ATP + H2O = N-acetyl-D-muramate 6-phosphate + ADP + H(+)</text>
        <dbReference type="Rhea" id="RHEA:24952"/>
        <dbReference type="ChEBI" id="CHEBI:15377"/>
        <dbReference type="ChEBI" id="CHEBI:15378"/>
        <dbReference type="ChEBI" id="CHEBI:30616"/>
        <dbReference type="ChEBI" id="CHEBI:58690"/>
        <dbReference type="ChEBI" id="CHEBI:58722"/>
        <dbReference type="ChEBI" id="CHEBI:456216"/>
        <dbReference type="EC" id="2.7.1.170"/>
    </reaction>
</comment>
<keyword evidence="1 2" id="KW-0418">Kinase</keyword>
<keyword evidence="1" id="KW-0119">Carbohydrate metabolism</keyword>
<name>A0A316H271_9SPHI</name>
<keyword evidence="1" id="KW-0547">Nucleotide-binding</keyword>
<dbReference type="GO" id="GO:0005524">
    <property type="term" value="F:ATP binding"/>
    <property type="evidence" value="ECO:0007669"/>
    <property type="project" value="UniProtKB-UniRule"/>
</dbReference>
<dbReference type="GO" id="GO:0097175">
    <property type="term" value="P:1,6-anhydro-N-acetyl-beta-muramic acid catabolic process"/>
    <property type="evidence" value="ECO:0007669"/>
    <property type="project" value="UniProtKB-UniRule"/>
</dbReference>
<dbReference type="Gene3D" id="3.30.420.40">
    <property type="match status" value="2"/>
</dbReference>
<dbReference type="EC" id="2.7.1.170" evidence="1"/>
<dbReference type="Pfam" id="PF03702">
    <property type="entry name" value="AnmK"/>
    <property type="match status" value="1"/>
</dbReference>
<sequence length="427" mass="45954">MRFQNKYIRYLQSAAIKITFKNSAGKNVKPMLPLNSNLQQLFNIAKKTTKTGIGLMSGTSLDGLDIALCRFTGNGLNTRFELLKFITIPYPEDIKHDVQQIFAKRLADLEKVTLLNAYIGTYHAELILQALNQWGIPPAEVDFIASHGQTIYHAPKRLHHHTNYPNATLQIGDGDHIAVKTGIVTISDFRQKHIAAGGEGAPLALYGDVLLGNKTGENRVLLNIGGIANLTWLPGDGDFSRVLCTDIGPGNTLIDAACRTYFNQAFDEDSSIAFSGTVNKPLLNALLAHPFFAEKAPKTTGPELFNLALVAEAQKASGTENIDPADLVSTLSAFTAASIARFVNENIDINDLKIFASGGGARNPFVVAKLKKLLPGVSIEDSNTLGIDPDAKEAILFALLGNEALSGQPVSIGNNPAVLMGKFSFAV</sequence>
<comment type="function">
    <text evidence="1">Catalyzes the specific phosphorylation of 1,6-anhydro-N-acetylmuramic acid (anhMurNAc) with the simultaneous cleavage of the 1,6-anhydro ring, generating MurNAc-6-P. Is required for the utilization of anhMurNAc either imported from the medium or derived from its own cell wall murein, and thus plays a role in cell wall recycling.</text>
</comment>
<evidence type="ECO:0000313" key="2">
    <source>
        <dbReference type="EMBL" id="PWK73696.1"/>
    </source>
</evidence>
<dbReference type="InterPro" id="IPR043129">
    <property type="entry name" value="ATPase_NBD"/>
</dbReference>
<dbReference type="EMBL" id="QGHA01000010">
    <property type="protein sequence ID" value="PWK73696.1"/>
    <property type="molecule type" value="Genomic_DNA"/>
</dbReference>
<dbReference type="UniPathway" id="UPA00544"/>
<comment type="caution">
    <text evidence="2">The sequence shown here is derived from an EMBL/GenBank/DDBJ whole genome shotgun (WGS) entry which is preliminary data.</text>
</comment>
<dbReference type="Proteomes" id="UP000245678">
    <property type="component" value="Unassembled WGS sequence"/>
</dbReference>
<comment type="pathway">
    <text evidence="1">Amino-sugar metabolism; 1,6-anhydro-N-acetylmuramate degradation.</text>
</comment>
<keyword evidence="3" id="KW-1185">Reference proteome</keyword>